<gene>
    <name evidence="7" type="ORF">GCM10007894_14280</name>
</gene>
<dbReference type="RefSeq" id="WP_095497003.1">
    <property type="nucleotide sequence ID" value="NZ_BSPO01000002.1"/>
</dbReference>
<dbReference type="PANTHER" id="PTHR33507">
    <property type="entry name" value="INNER MEMBRANE PROTEIN YBBJ"/>
    <property type="match status" value="1"/>
</dbReference>
<dbReference type="PANTHER" id="PTHR33507:SF3">
    <property type="entry name" value="INNER MEMBRANE PROTEIN YBBJ"/>
    <property type="match status" value="1"/>
</dbReference>
<evidence type="ECO:0000256" key="5">
    <source>
        <dbReference type="SAM" id="Phobius"/>
    </source>
</evidence>
<evidence type="ECO:0000259" key="6">
    <source>
        <dbReference type="Pfam" id="PF01957"/>
    </source>
</evidence>
<evidence type="ECO:0000313" key="7">
    <source>
        <dbReference type="EMBL" id="GLS83451.1"/>
    </source>
</evidence>
<reference evidence="7 8" key="1">
    <citation type="journal article" date="2014" name="Int. J. Syst. Evol. Microbiol.">
        <title>Complete genome sequence of Corynebacterium casei LMG S-19264T (=DSM 44701T), isolated from a smear-ripened cheese.</title>
        <authorList>
            <consortium name="US DOE Joint Genome Institute (JGI-PGF)"/>
            <person name="Walter F."/>
            <person name="Albersmeier A."/>
            <person name="Kalinowski J."/>
            <person name="Ruckert C."/>
        </authorList>
    </citation>
    <scope>NUCLEOTIDE SEQUENCE [LARGE SCALE GENOMIC DNA]</scope>
    <source>
        <strain evidence="7 8">NBRC 112785</strain>
    </source>
</reference>
<dbReference type="AlphaFoldDB" id="A0AA37WYS4"/>
<sequence length="150" mass="16103">MWSNPAVVWVVVGILMMLAELIIPGGVIFFLGLSALLVGGLIGLGLISSWVIAVTVWFILSIVLTLSLRQLVQKHFGGDISHQNTDEEFSLHGQTADVIEPIGPGQSQGRVRFQGTTWTAVSDGREIAVGEEVVVVCRENIGLLVEPKTA</sequence>
<feature type="domain" description="NfeD-like C-terminal" evidence="6">
    <location>
        <begin position="91"/>
        <end position="147"/>
    </location>
</feature>
<organism evidence="7 8">
    <name type="scientific">Paraferrimonas haliotis</name>
    <dbReference type="NCBI Taxonomy" id="2013866"/>
    <lineage>
        <taxon>Bacteria</taxon>
        <taxon>Pseudomonadati</taxon>
        <taxon>Pseudomonadota</taxon>
        <taxon>Gammaproteobacteria</taxon>
        <taxon>Alteromonadales</taxon>
        <taxon>Ferrimonadaceae</taxon>
        <taxon>Paraferrimonas</taxon>
    </lineage>
</organism>
<comment type="caution">
    <text evidence="7">The sequence shown here is derived from an EMBL/GenBank/DDBJ whole genome shotgun (WGS) entry which is preliminary data.</text>
</comment>
<feature type="transmembrane region" description="Helical" evidence="5">
    <location>
        <begin position="37"/>
        <end position="66"/>
    </location>
</feature>
<evidence type="ECO:0000313" key="8">
    <source>
        <dbReference type="Proteomes" id="UP001157439"/>
    </source>
</evidence>
<dbReference type="EMBL" id="BSPO01000002">
    <property type="protein sequence ID" value="GLS83451.1"/>
    <property type="molecule type" value="Genomic_DNA"/>
</dbReference>
<dbReference type="Pfam" id="PF01957">
    <property type="entry name" value="NfeD"/>
    <property type="match status" value="1"/>
</dbReference>
<feature type="transmembrane region" description="Helical" evidence="5">
    <location>
        <begin position="7"/>
        <end position="31"/>
    </location>
</feature>
<keyword evidence="3 5" id="KW-1133">Transmembrane helix</keyword>
<dbReference type="Proteomes" id="UP001157439">
    <property type="component" value="Unassembled WGS sequence"/>
</dbReference>
<dbReference type="InterPro" id="IPR002810">
    <property type="entry name" value="NfeD-like_C"/>
</dbReference>
<keyword evidence="4 5" id="KW-0472">Membrane</keyword>
<accession>A0AA37WYS4</accession>
<protein>
    <recommendedName>
        <fullName evidence="6">NfeD-like C-terminal domain-containing protein</fullName>
    </recommendedName>
</protein>
<dbReference type="InterPro" id="IPR052165">
    <property type="entry name" value="Membrane_assoc_protease"/>
</dbReference>
<comment type="subcellular location">
    <subcellularLocation>
        <location evidence="1">Membrane</location>
        <topology evidence="1">Multi-pass membrane protein</topology>
    </subcellularLocation>
</comment>
<keyword evidence="2 5" id="KW-0812">Transmembrane</keyword>
<dbReference type="SUPFAM" id="SSF141322">
    <property type="entry name" value="NfeD domain-like"/>
    <property type="match status" value="1"/>
</dbReference>
<evidence type="ECO:0000256" key="4">
    <source>
        <dbReference type="ARBA" id="ARBA00023136"/>
    </source>
</evidence>
<dbReference type="GO" id="GO:0005886">
    <property type="term" value="C:plasma membrane"/>
    <property type="evidence" value="ECO:0007669"/>
    <property type="project" value="TreeGrafter"/>
</dbReference>
<evidence type="ECO:0000256" key="3">
    <source>
        <dbReference type="ARBA" id="ARBA00022989"/>
    </source>
</evidence>
<evidence type="ECO:0000256" key="1">
    <source>
        <dbReference type="ARBA" id="ARBA00004141"/>
    </source>
</evidence>
<evidence type="ECO:0000256" key="2">
    <source>
        <dbReference type="ARBA" id="ARBA00022692"/>
    </source>
</evidence>
<dbReference type="Gene3D" id="2.40.50.140">
    <property type="entry name" value="Nucleic acid-binding proteins"/>
    <property type="match status" value="1"/>
</dbReference>
<name>A0AA37WYS4_9GAMM</name>
<dbReference type="InterPro" id="IPR012340">
    <property type="entry name" value="NA-bd_OB-fold"/>
</dbReference>
<proteinExistence type="predicted"/>
<keyword evidence="8" id="KW-1185">Reference proteome</keyword>